<organism evidence="2 3">
    <name type="scientific">Gloeophyllum trabeum (strain ATCC 11539 / FP-39264 / Madison 617)</name>
    <name type="common">Brown rot fungus</name>
    <dbReference type="NCBI Taxonomy" id="670483"/>
    <lineage>
        <taxon>Eukaryota</taxon>
        <taxon>Fungi</taxon>
        <taxon>Dikarya</taxon>
        <taxon>Basidiomycota</taxon>
        <taxon>Agaricomycotina</taxon>
        <taxon>Agaricomycetes</taxon>
        <taxon>Gloeophyllales</taxon>
        <taxon>Gloeophyllaceae</taxon>
        <taxon>Gloeophyllum</taxon>
    </lineage>
</organism>
<feature type="compositionally biased region" description="Polar residues" evidence="1">
    <location>
        <begin position="476"/>
        <end position="485"/>
    </location>
</feature>
<feature type="compositionally biased region" description="Polar residues" evidence="1">
    <location>
        <begin position="743"/>
        <end position="753"/>
    </location>
</feature>
<feature type="region of interest" description="Disordered" evidence="1">
    <location>
        <begin position="107"/>
        <end position="803"/>
    </location>
</feature>
<dbReference type="OrthoDB" id="2690066at2759"/>
<feature type="compositionally biased region" description="Basic and acidic residues" evidence="1">
    <location>
        <begin position="635"/>
        <end position="657"/>
    </location>
</feature>
<dbReference type="AlphaFoldDB" id="S7RFX9"/>
<feature type="compositionally biased region" description="Pro residues" evidence="1">
    <location>
        <begin position="292"/>
        <end position="307"/>
    </location>
</feature>
<feature type="compositionally biased region" description="Low complexity" evidence="1">
    <location>
        <begin position="343"/>
        <end position="360"/>
    </location>
</feature>
<protein>
    <submittedName>
        <fullName evidence="2">Uncharacterized protein</fullName>
    </submittedName>
</protein>
<feature type="compositionally biased region" description="Low complexity" evidence="1">
    <location>
        <begin position="273"/>
        <end position="291"/>
    </location>
</feature>
<feature type="compositionally biased region" description="Polar residues" evidence="1">
    <location>
        <begin position="576"/>
        <end position="587"/>
    </location>
</feature>
<evidence type="ECO:0000313" key="3">
    <source>
        <dbReference type="Proteomes" id="UP000030669"/>
    </source>
</evidence>
<feature type="region of interest" description="Disordered" evidence="1">
    <location>
        <begin position="63"/>
        <end position="95"/>
    </location>
</feature>
<feature type="compositionally biased region" description="Basic and acidic residues" evidence="1">
    <location>
        <begin position="369"/>
        <end position="382"/>
    </location>
</feature>
<name>S7RFX9_GLOTA</name>
<feature type="compositionally biased region" description="Low complexity" evidence="1">
    <location>
        <begin position="449"/>
        <end position="467"/>
    </location>
</feature>
<feature type="compositionally biased region" description="Polar residues" evidence="1">
    <location>
        <begin position="402"/>
        <end position="424"/>
    </location>
</feature>
<keyword evidence="3" id="KW-1185">Reference proteome</keyword>
<feature type="region of interest" description="Disordered" evidence="1">
    <location>
        <begin position="1"/>
        <end position="29"/>
    </location>
</feature>
<feature type="compositionally biased region" description="Acidic residues" evidence="1">
    <location>
        <begin position="767"/>
        <end position="787"/>
    </location>
</feature>
<evidence type="ECO:0000313" key="2">
    <source>
        <dbReference type="EMBL" id="EPQ53110.1"/>
    </source>
</evidence>
<sequence length="875" mass="94344">MAAIPPHLRTAQSSESVATVKSNANGNRDSNMVRASILNTALELGVGRNKTVTNWMFNGIDEEDEEEESTMSPALTSASTATSDEGVFTPQNGRGGFVYPRLDAYKPDAPSTIKPPGRTIAFDLTRPPPTPDNPSSAQALPPVPQSNSGFLRYRLGKSKSKREDGYETDGAATDSGSKGKIKKKKSKKEVKGGGEGYETDGAGTDSGKKKSKKKKDKEDGEESDGGYLSDFTRSRKKKKEKKAKEAAAAQAEDTDASGYLSEASAKRKKSFFSRNAGKSGSNSNSRGSPSSETPPPVPALPDFPPNLPIAGRFQRPSESNSRSDTPLSRETPDSGAHLKKVPSHSSGSSTRESNSRENASFGHSGSFDRSSERGTGSHESQRDALSSPSKAESNKSRFNFGRSPSNFSGAETTLPTISLPNSRAISPMPSGGVSPGDTGSRRPTPLNLSTPSGSAAASHSPSLSLNSEYIFVTPGATPNKSNPNANLLPVSPAPTDYSLVPSVPGNEYTNPSPQPSPAGLERPNALAHYDLPPPSPPPSGPLPDVPQHQNGPSVPKIEIKVPKAGPPSSFLDFEAQSPSTSRSTSPMYSGAQRGRTSPFPVQPLLPPEESAELIQRTKSPTVRSSSALGYYQNRPSERLRRGHNLSEDGLRYLDERPGPLVRSPSTMARTRPDVSRAPDVMAGVSINVEQASEADDAEWDDRAELDEVISRFQDSARQERAQQMEPSIPAGRIGSALSPRLRSPNSHGNSSPQPRIIVGRDPGYGYEPEDEEEYGEIEDEDVEDDDDKSYYPEDDKTAGRSTMYMMENGEDLRYSMYTDGDRTSRGSFLNEDKSWDARQRFLQRVEALYEDTGREKPKPPPVPKLDPALRAKFQN</sequence>
<evidence type="ECO:0000256" key="1">
    <source>
        <dbReference type="SAM" id="MobiDB-lite"/>
    </source>
</evidence>
<feature type="compositionally biased region" description="Polar residues" evidence="1">
    <location>
        <begin position="10"/>
        <end position="29"/>
    </location>
</feature>
<feature type="compositionally biased region" description="Basic and acidic residues" evidence="1">
    <location>
        <begin position="788"/>
        <end position="798"/>
    </location>
</feature>
<dbReference type="KEGG" id="gtr:GLOTRDRAFT_122393"/>
<dbReference type="RefSeq" id="XP_007868411.1">
    <property type="nucleotide sequence ID" value="XM_007870220.1"/>
</dbReference>
<accession>S7RFX9</accession>
<gene>
    <name evidence="2" type="ORF">GLOTRDRAFT_122393</name>
</gene>
<dbReference type="Proteomes" id="UP000030669">
    <property type="component" value="Unassembled WGS sequence"/>
</dbReference>
<dbReference type="EMBL" id="KB469306">
    <property type="protein sequence ID" value="EPQ53110.1"/>
    <property type="molecule type" value="Genomic_DNA"/>
</dbReference>
<feature type="compositionally biased region" description="Pro residues" evidence="1">
    <location>
        <begin position="531"/>
        <end position="544"/>
    </location>
</feature>
<dbReference type="HOGENOM" id="CLU_311014_0_0_1"/>
<reference evidence="2 3" key="1">
    <citation type="journal article" date="2012" name="Science">
        <title>The Paleozoic origin of enzymatic lignin decomposition reconstructed from 31 fungal genomes.</title>
        <authorList>
            <person name="Floudas D."/>
            <person name="Binder M."/>
            <person name="Riley R."/>
            <person name="Barry K."/>
            <person name="Blanchette R.A."/>
            <person name="Henrissat B."/>
            <person name="Martinez A.T."/>
            <person name="Otillar R."/>
            <person name="Spatafora J.W."/>
            <person name="Yadav J.S."/>
            <person name="Aerts A."/>
            <person name="Benoit I."/>
            <person name="Boyd A."/>
            <person name="Carlson A."/>
            <person name="Copeland A."/>
            <person name="Coutinho P.M."/>
            <person name="de Vries R.P."/>
            <person name="Ferreira P."/>
            <person name="Findley K."/>
            <person name="Foster B."/>
            <person name="Gaskell J."/>
            <person name="Glotzer D."/>
            <person name="Gorecki P."/>
            <person name="Heitman J."/>
            <person name="Hesse C."/>
            <person name="Hori C."/>
            <person name="Igarashi K."/>
            <person name="Jurgens J.A."/>
            <person name="Kallen N."/>
            <person name="Kersten P."/>
            <person name="Kohler A."/>
            <person name="Kuees U."/>
            <person name="Kumar T.K.A."/>
            <person name="Kuo A."/>
            <person name="LaButti K."/>
            <person name="Larrondo L.F."/>
            <person name="Lindquist E."/>
            <person name="Ling A."/>
            <person name="Lombard V."/>
            <person name="Lucas S."/>
            <person name="Lundell T."/>
            <person name="Martin R."/>
            <person name="McLaughlin D.J."/>
            <person name="Morgenstern I."/>
            <person name="Morin E."/>
            <person name="Murat C."/>
            <person name="Nagy L.G."/>
            <person name="Nolan M."/>
            <person name="Ohm R.A."/>
            <person name="Patyshakuliyeva A."/>
            <person name="Rokas A."/>
            <person name="Ruiz-Duenas F.J."/>
            <person name="Sabat G."/>
            <person name="Salamov A."/>
            <person name="Samejima M."/>
            <person name="Schmutz J."/>
            <person name="Slot J.C."/>
            <person name="St John F."/>
            <person name="Stenlid J."/>
            <person name="Sun H."/>
            <person name="Sun S."/>
            <person name="Syed K."/>
            <person name="Tsang A."/>
            <person name="Wiebenga A."/>
            <person name="Young D."/>
            <person name="Pisabarro A."/>
            <person name="Eastwood D.C."/>
            <person name="Martin F."/>
            <person name="Cullen D."/>
            <person name="Grigoriev I.V."/>
            <person name="Hibbett D.S."/>
        </authorList>
    </citation>
    <scope>NUCLEOTIDE SEQUENCE [LARGE SCALE GENOMIC DNA]</scope>
    <source>
        <strain evidence="2 3">ATCC 11539</strain>
    </source>
</reference>
<dbReference type="OMA" id="TVANWMF"/>
<feature type="compositionally biased region" description="Polar residues" evidence="1">
    <location>
        <begin position="616"/>
        <end position="627"/>
    </location>
</feature>
<dbReference type="GeneID" id="19300833"/>
<feature type="compositionally biased region" description="Polar residues" evidence="1">
    <location>
        <begin position="316"/>
        <end position="328"/>
    </location>
</feature>
<dbReference type="eggNOG" id="ENOG502SU89">
    <property type="taxonomic scope" value="Eukaryota"/>
</dbReference>
<proteinExistence type="predicted"/>
<feature type="compositionally biased region" description="Low complexity" evidence="1">
    <location>
        <begin position="70"/>
        <end position="83"/>
    </location>
</feature>
<feature type="compositionally biased region" description="Basic residues" evidence="1">
    <location>
        <begin position="179"/>
        <end position="188"/>
    </location>
</feature>
<feature type="region of interest" description="Disordered" evidence="1">
    <location>
        <begin position="849"/>
        <end position="875"/>
    </location>
</feature>
<feature type="compositionally biased region" description="Acidic residues" evidence="1">
    <location>
        <begin position="692"/>
        <end position="707"/>
    </location>
</feature>